<dbReference type="AlphaFoldDB" id="W0FTX6"/>
<protein>
    <submittedName>
        <fullName evidence="2">RepL1</fullName>
    </submittedName>
</protein>
<reference evidence="2" key="1">
    <citation type="submission" date="2013-08" db="EMBL/GenBank/DDBJ databases">
        <title>Two distinct conjugal transfer systems on Streptomyces plasmid pZL1.</title>
        <authorList>
            <person name="Zhao L."/>
            <person name="Zhong L."/>
            <person name="Qin Z."/>
        </authorList>
    </citation>
    <scope>NUCLEOTIDE SEQUENCE</scope>
    <source>
        <strain evidence="2">14R-10</strain>
        <plasmid evidence="2">pZL1</plasmid>
    </source>
</reference>
<feature type="region of interest" description="Disordered" evidence="1">
    <location>
        <begin position="1"/>
        <end position="34"/>
    </location>
</feature>
<feature type="compositionally biased region" description="Basic residues" evidence="1">
    <location>
        <begin position="434"/>
        <end position="444"/>
    </location>
</feature>
<name>W0FTX6_9ACTN</name>
<dbReference type="EMBL" id="KF501372">
    <property type="protein sequence ID" value="AHF46270.1"/>
    <property type="molecule type" value="Genomic_DNA"/>
</dbReference>
<feature type="compositionally biased region" description="Basic and acidic residues" evidence="1">
    <location>
        <begin position="142"/>
        <end position="155"/>
    </location>
</feature>
<evidence type="ECO:0000256" key="1">
    <source>
        <dbReference type="SAM" id="MobiDB-lite"/>
    </source>
</evidence>
<dbReference type="SUPFAM" id="SSF46785">
    <property type="entry name" value="Winged helix' DNA-binding domain"/>
    <property type="match status" value="1"/>
</dbReference>
<feature type="compositionally biased region" description="Pro residues" evidence="1">
    <location>
        <begin position="20"/>
        <end position="32"/>
    </location>
</feature>
<accession>W0FTX6</accession>
<gene>
    <name evidence="2" type="ORF">pZL1.105</name>
</gene>
<dbReference type="InterPro" id="IPR036390">
    <property type="entry name" value="WH_DNA-bd_sf"/>
</dbReference>
<proteinExistence type="predicted"/>
<evidence type="ECO:0000313" key="2">
    <source>
        <dbReference type="EMBL" id="AHF46270.1"/>
    </source>
</evidence>
<geneLocation type="plasmid" evidence="2">
    <name>pZL1</name>
</geneLocation>
<feature type="region of interest" description="Disordered" evidence="1">
    <location>
        <begin position="100"/>
        <end position="159"/>
    </location>
</feature>
<sequence>MALGAPRPQTPRQRQGRAGPPLPWGAPPPRPPTSAFRLRWTSHCRLPSSARPLRYAPRPARLTTRALGALAGQLPHESTGRSRWWAEAILRTVVVRRHRRGDGEGLRSRTARRSWSWSTSPGAGRPGAGGGERRLARRGVRRGPDRPRGHEEKRSTFSGRFMSTSVGVGRGGCSPARTTRWHLPVMVTTGMYYVVRGEDRFRRSERFCVYVSRQTCVRTSSTLPIFGKMPDALSTRQLKRGCVPESGRVCMLPPIDSRSRENPRQGAMARRSGVNSQTGELVQIQMLPGFEEPPPPKKPPVSYSWRGRHVNVSKEMGAAVWRADSGFDQKDRDVLGFYLFNTKRGGPGVETRIEMTFDEIGDVLGMNPRAVSKSVRKLHQHGFLLEAGKIAKVVFYRLNARFAYDGGAEEQVKAVADMRHPVVPTGEAQPAASRPRRPRPAKVRPSKEVQ</sequence>
<feature type="compositionally biased region" description="Low complexity" evidence="1">
    <location>
        <begin position="113"/>
        <end position="123"/>
    </location>
</feature>
<feature type="region of interest" description="Disordered" evidence="1">
    <location>
        <begin position="423"/>
        <end position="450"/>
    </location>
</feature>
<feature type="compositionally biased region" description="Low complexity" evidence="1">
    <location>
        <begin position="1"/>
        <end position="19"/>
    </location>
</feature>
<feature type="region of interest" description="Disordered" evidence="1">
    <location>
        <begin position="253"/>
        <end position="275"/>
    </location>
</feature>
<keyword evidence="2" id="KW-0614">Plasmid</keyword>
<organism evidence="2">
    <name type="scientific">Streptomyces sp. 14R-10</name>
    <dbReference type="NCBI Taxonomy" id="1442159"/>
    <lineage>
        <taxon>Bacteria</taxon>
        <taxon>Bacillati</taxon>
        <taxon>Actinomycetota</taxon>
        <taxon>Actinomycetes</taxon>
        <taxon>Kitasatosporales</taxon>
        <taxon>Streptomycetaceae</taxon>
        <taxon>Streptomyces</taxon>
    </lineage>
</organism>